<evidence type="ECO:0000313" key="1">
    <source>
        <dbReference type="EMBL" id="GIX89728.1"/>
    </source>
</evidence>
<dbReference type="EMBL" id="BPLR01021448">
    <property type="protein sequence ID" value="GIX89728.1"/>
    <property type="molecule type" value="Genomic_DNA"/>
</dbReference>
<dbReference type="AlphaFoldDB" id="A0AAV4NY93"/>
<proteinExistence type="predicted"/>
<comment type="caution">
    <text evidence="1">The sequence shown here is derived from an EMBL/GenBank/DDBJ whole genome shotgun (WGS) entry which is preliminary data.</text>
</comment>
<organism evidence="1 2">
    <name type="scientific">Caerostris extrusa</name>
    <name type="common">Bark spider</name>
    <name type="synonym">Caerostris bankana</name>
    <dbReference type="NCBI Taxonomy" id="172846"/>
    <lineage>
        <taxon>Eukaryota</taxon>
        <taxon>Metazoa</taxon>
        <taxon>Ecdysozoa</taxon>
        <taxon>Arthropoda</taxon>
        <taxon>Chelicerata</taxon>
        <taxon>Arachnida</taxon>
        <taxon>Araneae</taxon>
        <taxon>Araneomorphae</taxon>
        <taxon>Entelegynae</taxon>
        <taxon>Araneoidea</taxon>
        <taxon>Araneidae</taxon>
        <taxon>Caerostris</taxon>
    </lineage>
</organism>
<name>A0AAV4NY93_CAEEX</name>
<accession>A0AAV4NY93</accession>
<keyword evidence="2" id="KW-1185">Reference proteome</keyword>
<reference evidence="1 2" key="1">
    <citation type="submission" date="2021-06" db="EMBL/GenBank/DDBJ databases">
        <title>Caerostris extrusa draft genome.</title>
        <authorList>
            <person name="Kono N."/>
            <person name="Arakawa K."/>
        </authorList>
    </citation>
    <scope>NUCLEOTIDE SEQUENCE [LARGE SCALE GENOMIC DNA]</scope>
</reference>
<dbReference type="Proteomes" id="UP001054945">
    <property type="component" value="Unassembled WGS sequence"/>
</dbReference>
<protein>
    <submittedName>
        <fullName evidence="1">Uncharacterized protein</fullName>
    </submittedName>
</protein>
<sequence>MSNFCLNCKVFKKKLKLIEVIFFSPPLLPVSGNLEPIKTRSKFHGGGQDVHPSLTHMQKYQRIFRMRGPVCEDEEFFYRLGDEDSSWKTGLQFLNGSNSSLF</sequence>
<evidence type="ECO:0000313" key="2">
    <source>
        <dbReference type="Proteomes" id="UP001054945"/>
    </source>
</evidence>
<gene>
    <name evidence="1" type="ORF">CEXT_458541</name>
</gene>